<accession>K7AJ30</accession>
<proteinExistence type="predicted"/>
<dbReference type="EMBL" id="BAER01000127">
    <property type="protein sequence ID" value="GAC35235.1"/>
    <property type="molecule type" value="Genomic_DNA"/>
</dbReference>
<comment type="caution">
    <text evidence="1">The sequence shown here is derived from an EMBL/GenBank/DDBJ whole genome shotgun (WGS) entry which is preliminary data.</text>
</comment>
<dbReference type="AlphaFoldDB" id="K7AJ30"/>
<evidence type="ECO:0000313" key="1">
    <source>
        <dbReference type="EMBL" id="GAC35235.1"/>
    </source>
</evidence>
<evidence type="ECO:0000313" key="2">
    <source>
        <dbReference type="Proteomes" id="UP000006322"/>
    </source>
</evidence>
<name>K7AJ30_9ALTE</name>
<protein>
    <submittedName>
        <fullName evidence="1">Uncharacterized protein</fullName>
    </submittedName>
</protein>
<sequence length="37" mass="4293">MHRVSEFMFSYRFMRMNMSDMVQGSNSISASGIVMVK</sequence>
<reference evidence="2" key="1">
    <citation type="journal article" date="2014" name="Environ. Microbiol.">
        <title>Comparative genomics of the marine bacterial genus Glaciecola reveals the high degree of genomic diversity and genomic characteristic for cold adaptation.</title>
        <authorList>
            <person name="Qin Q.L."/>
            <person name="Xie B.B."/>
            <person name="Yu Y."/>
            <person name="Shu Y.L."/>
            <person name="Rong J.C."/>
            <person name="Zhang Y.J."/>
            <person name="Zhao D.L."/>
            <person name="Chen X.L."/>
            <person name="Zhang X.Y."/>
            <person name="Chen B."/>
            <person name="Zhou B.C."/>
            <person name="Zhang Y.Z."/>
        </authorList>
    </citation>
    <scope>NUCLEOTIDE SEQUENCE [LARGE SCALE GENOMIC DNA]</scope>
    <source>
        <strain evidence="2">LMG 21857</strain>
    </source>
</reference>
<dbReference type="STRING" id="1129793.GPLA_4356"/>
<organism evidence="1 2">
    <name type="scientific">Paraglaciecola polaris LMG 21857</name>
    <dbReference type="NCBI Taxonomy" id="1129793"/>
    <lineage>
        <taxon>Bacteria</taxon>
        <taxon>Pseudomonadati</taxon>
        <taxon>Pseudomonadota</taxon>
        <taxon>Gammaproteobacteria</taxon>
        <taxon>Alteromonadales</taxon>
        <taxon>Alteromonadaceae</taxon>
        <taxon>Paraglaciecola</taxon>
    </lineage>
</organism>
<keyword evidence="2" id="KW-1185">Reference proteome</keyword>
<gene>
    <name evidence="1" type="ORF">GPLA_4356</name>
</gene>
<dbReference type="Proteomes" id="UP000006322">
    <property type="component" value="Unassembled WGS sequence"/>
</dbReference>